<dbReference type="InterPro" id="IPR002110">
    <property type="entry name" value="Ankyrin_rpt"/>
</dbReference>
<evidence type="ECO:0000256" key="2">
    <source>
        <dbReference type="ARBA" id="ARBA00023043"/>
    </source>
</evidence>
<gene>
    <name evidence="4" type="ORF">KPH14_004021</name>
</gene>
<dbReference type="EMBL" id="JAIFRP010000006">
    <property type="protein sequence ID" value="KAK2587933.1"/>
    <property type="molecule type" value="Genomic_DNA"/>
</dbReference>
<accession>A0AAD9RYP2</accession>
<organism evidence="4 5">
    <name type="scientific">Odynerus spinipes</name>
    <dbReference type="NCBI Taxonomy" id="1348599"/>
    <lineage>
        <taxon>Eukaryota</taxon>
        <taxon>Metazoa</taxon>
        <taxon>Ecdysozoa</taxon>
        <taxon>Arthropoda</taxon>
        <taxon>Hexapoda</taxon>
        <taxon>Insecta</taxon>
        <taxon>Pterygota</taxon>
        <taxon>Neoptera</taxon>
        <taxon>Endopterygota</taxon>
        <taxon>Hymenoptera</taxon>
        <taxon>Apocrita</taxon>
        <taxon>Aculeata</taxon>
        <taxon>Vespoidea</taxon>
        <taxon>Vespidae</taxon>
        <taxon>Eumeninae</taxon>
        <taxon>Odynerus</taxon>
    </lineage>
</organism>
<sequence length="198" mass="21697">MAKDQGLGHRHGCEKGTDSCCSSLNDLGVRQSLSELEFERGIWYAAQYNDRDKVERLLRKGVSPDTEDSAGYTALHYAARNGHNQICETLLQHGANVNAKTRCGQATALHRAATQGHDRVVETLLKHGADVNSKDVDGCTPLHRALVAARVSVCRTLIPRSDLTILDNKNRNAKQLADEYCNDLLSLLSSGIRESDEG</sequence>
<dbReference type="PROSITE" id="PS50088">
    <property type="entry name" value="ANK_REPEAT"/>
    <property type="match status" value="2"/>
</dbReference>
<dbReference type="Pfam" id="PF00023">
    <property type="entry name" value="Ank"/>
    <property type="match status" value="1"/>
</dbReference>
<evidence type="ECO:0000313" key="4">
    <source>
        <dbReference type="EMBL" id="KAK2587933.1"/>
    </source>
</evidence>
<reference evidence="4" key="1">
    <citation type="submission" date="2021-08" db="EMBL/GenBank/DDBJ databases">
        <authorList>
            <person name="Misof B."/>
            <person name="Oliver O."/>
            <person name="Podsiadlowski L."/>
            <person name="Donath A."/>
            <person name="Peters R."/>
            <person name="Mayer C."/>
            <person name="Rust J."/>
            <person name="Gunkel S."/>
            <person name="Lesny P."/>
            <person name="Martin S."/>
            <person name="Oeyen J.P."/>
            <person name="Petersen M."/>
            <person name="Panagiotis P."/>
            <person name="Wilbrandt J."/>
            <person name="Tanja T."/>
        </authorList>
    </citation>
    <scope>NUCLEOTIDE SEQUENCE</scope>
    <source>
        <strain evidence="4">GBR_01_08_01A</strain>
        <tissue evidence="4">Thorax + abdomen</tissue>
    </source>
</reference>
<comment type="caution">
    <text evidence="4">The sequence shown here is derived from an EMBL/GenBank/DDBJ whole genome shotgun (WGS) entry which is preliminary data.</text>
</comment>
<dbReference type="Pfam" id="PF12796">
    <property type="entry name" value="Ank_2"/>
    <property type="match status" value="1"/>
</dbReference>
<reference evidence="4" key="2">
    <citation type="journal article" date="2023" name="Commun. Biol.">
        <title>Intrasexual cuticular hydrocarbon dimorphism in a wasp sheds light on hydrocarbon biosynthesis genes in Hymenoptera.</title>
        <authorList>
            <person name="Moris V.C."/>
            <person name="Podsiadlowski L."/>
            <person name="Martin S."/>
            <person name="Oeyen J.P."/>
            <person name="Donath A."/>
            <person name="Petersen M."/>
            <person name="Wilbrandt J."/>
            <person name="Misof B."/>
            <person name="Liedtke D."/>
            <person name="Thamm M."/>
            <person name="Scheiner R."/>
            <person name="Schmitt T."/>
            <person name="Niehuis O."/>
        </authorList>
    </citation>
    <scope>NUCLEOTIDE SEQUENCE</scope>
    <source>
        <strain evidence="4">GBR_01_08_01A</strain>
    </source>
</reference>
<name>A0AAD9RYP2_9HYME</name>
<dbReference type="InterPro" id="IPR036770">
    <property type="entry name" value="Ankyrin_rpt-contain_sf"/>
</dbReference>
<dbReference type="PRINTS" id="PR01415">
    <property type="entry name" value="ANKYRIN"/>
</dbReference>
<dbReference type="Proteomes" id="UP001258017">
    <property type="component" value="Unassembled WGS sequence"/>
</dbReference>
<dbReference type="SMART" id="SM00248">
    <property type="entry name" value="ANK"/>
    <property type="match status" value="4"/>
</dbReference>
<keyword evidence="1" id="KW-0677">Repeat</keyword>
<feature type="repeat" description="ANK" evidence="3">
    <location>
        <begin position="104"/>
        <end position="136"/>
    </location>
</feature>
<dbReference type="PROSITE" id="PS50297">
    <property type="entry name" value="ANK_REP_REGION"/>
    <property type="match status" value="2"/>
</dbReference>
<dbReference type="PANTHER" id="PTHR24171:SF9">
    <property type="entry name" value="ANKYRIN REPEAT DOMAIN-CONTAINING PROTEIN 39"/>
    <property type="match status" value="1"/>
</dbReference>
<evidence type="ECO:0000256" key="3">
    <source>
        <dbReference type="PROSITE-ProRule" id="PRU00023"/>
    </source>
</evidence>
<proteinExistence type="predicted"/>
<dbReference type="Gene3D" id="1.25.40.20">
    <property type="entry name" value="Ankyrin repeat-containing domain"/>
    <property type="match status" value="2"/>
</dbReference>
<evidence type="ECO:0008006" key="6">
    <source>
        <dbReference type="Google" id="ProtNLM"/>
    </source>
</evidence>
<dbReference type="SUPFAM" id="SSF48403">
    <property type="entry name" value="Ankyrin repeat"/>
    <property type="match status" value="1"/>
</dbReference>
<keyword evidence="2 3" id="KW-0040">ANK repeat</keyword>
<evidence type="ECO:0000313" key="5">
    <source>
        <dbReference type="Proteomes" id="UP001258017"/>
    </source>
</evidence>
<dbReference type="PANTHER" id="PTHR24171">
    <property type="entry name" value="ANKYRIN REPEAT DOMAIN-CONTAINING PROTEIN 39-RELATED"/>
    <property type="match status" value="1"/>
</dbReference>
<protein>
    <recommendedName>
        <fullName evidence="6">Ankyrin repeat domain-containing protein 39</fullName>
    </recommendedName>
</protein>
<dbReference type="AlphaFoldDB" id="A0AAD9RYP2"/>
<feature type="repeat" description="ANK" evidence="3">
    <location>
        <begin position="70"/>
        <end position="102"/>
    </location>
</feature>
<keyword evidence="5" id="KW-1185">Reference proteome</keyword>
<evidence type="ECO:0000256" key="1">
    <source>
        <dbReference type="ARBA" id="ARBA00022737"/>
    </source>
</evidence>